<keyword evidence="7" id="KW-1185">Reference proteome</keyword>
<organism evidence="6 7">
    <name type="scientific">Desulfonema ishimotonii</name>
    <dbReference type="NCBI Taxonomy" id="45657"/>
    <lineage>
        <taxon>Bacteria</taxon>
        <taxon>Pseudomonadati</taxon>
        <taxon>Thermodesulfobacteriota</taxon>
        <taxon>Desulfobacteria</taxon>
        <taxon>Desulfobacterales</taxon>
        <taxon>Desulfococcaceae</taxon>
        <taxon>Desulfonema</taxon>
    </lineage>
</organism>
<dbReference type="RefSeq" id="WP_124329166.1">
    <property type="nucleotide sequence ID" value="NZ_BEXT01000001.1"/>
</dbReference>
<dbReference type="PANTHER" id="PTHR35530">
    <property type="entry name" value="TAUTOMERASE-RELATED"/>
    <property type="match status" value="1"/>
</dbReference>
<reference evidence="7" key="2">
    <citation type="submission" date="2019-01" db="EMBL/GenBank/DDBJ databases">
        <title>Genome sequence of Desulfonema ishimotonii strain Tokyo 01.</title>
        <authorList>
            <person name="Fukui M."/>
        </authorList>
    </citation>
    <scope>NUCLEOTIDE SEQUENCE [LARGE SCALE GENOMIC DNA]</scope>
    <source>
        <strain evidence="7">Tokyo 01</strain>
    </source>
</reference>
<feature type="domain" description="4-oxalocrotonate tautomerase-like" evidence="5">
    <location>
        <begin position="2"/>
        <end position="61"/>
    </location>
</feature>
<evidence type="ECO:0000256" key="3">
    <source>
        <dbReference type="PIRSR" id="PIRSR618191-1"/>
    </source>
</evidence>
<evidence type="ECO:0000313" key="7">
    <source>
        <dbReference type="Proteomes" id="UP000288096"/>
    </source>
</evidence>
<comment type="similarity">
    <text evidence="1 4">Belongs to the 4-oxalocrotonate tautomerase family.</text>
</comment>
<dbReference type="Proteomes" id="UP000288096">
    <property type="component" value="Unassembled WGS sequence"/>
</dbReference>
<evidence type="ECO:0000256" key="2">
    <source>
        <dbReference type="ARBA" id="ARBA00023235"/>
    </source>
</evidence>
<gene>
    <name evidence="6" type="ORF">DENIS_2903</name>
</gene>
<feature type="active site" description="Proton acceptor; via imino nitrogen" evidence="3">
    <location>
        <position position="2"/>
    </location>
</feature>
<evidence type="ECO:0000256" key="1">
    <source>
        <dbReference type="ARBA" id="ARBA00006723"/>
    </source>
</evidence>
<dbReference type="OrthoDB" id="9804765at2"/>
<dbReference type="EC" id="5.3.2.-" evidence="4"/>
<accession>A0A401FY95</accession>
<name>A0A401FY95_9BACT</name>
<keyword evidence="2 4" id="KW-0413">Isomerase</keyword>
<dbReference type="NCBIfam" id="TIGR00013">
    <property type="entry name" value="taut"/>
    <property type="match status" value="1"/>
</dbReference>
<evidence type="ECO:0000259" key="5">
    <source>
        <dbReference type="Pfam" id="PF01361"/>
    </source>
</evidence>
<protein>
    <recommendedName>
        <fullName evidence="4">Tautomerase</fullName>
        <ecNumber evidence="4">5.3.2.-</ecNumber>
    </recommendedName>
</protein>
<dbReference type="Gene3D" id="3.30.429.10">
    <property type="entry name" value="Macrophage Migration Inhibitory Factor"/>
    <property type="match status" value="1"/>
</dbReference>
<dbReference type="InterPro" id="IPR004370">
    <property type="entry name" value="4-OT-like_dom"/>
</dbReference>
<dbReference type="InterPro" id="IPR014347">
    <property type="entry name" value="Tautomerase/MIF_sf"/>
</dbReference>
<evidence type="ECO:0000313" key="6">
    <source>
        <dbReference type="EMBL" id="GBC61941.1"/>
    </source>
</evidence>
<dbReference type="AlphaFoldDB" id="A0A401FY95"/>
<comment type="caution">
    <text evidence="6">The sequence shown here is derived from an EMBL/GenBank/DDBJ whole genome shotgun (WGS) entry which is preliminary data.</text>
</comment>
<proteinExistence type="inferred from homology"/>
<dbReference type="InterPro" id="IPR018191">
    <property type="entry name" value="4-OT"/>
</dbReference>
<dbReference type="EMBL" id="BEXT01000001">
    <property type="protein sequence ID" value="GBC61941.1"/>
    <property type="molecule type" value="Genomic_DNA"/>
</dbReference>
<reference evidence="7" key="1">
    <citation type="submission" date="2017-11" db="EMBL/GenBank/DDBJ databases">
        <authorList>
            <person name="Watanabe M."/>
            <person name="Kojima H."/>
        </authorList>
    </citation>
    <scope>NUCLEOTIDE SEQUENCE [LARGE SCALE GENOMIC DNA]</scope>
    <source>
        <strain evidence="7">Tokyo 01</strain>
    </source>
</reference>
<dbReference type="Pfam" id="PF01361">
    <property type="entry name" value="Tautomerase"/>
    <property type="match status" value="1"/>
</dbReference>
<dbReference type="PANTHER" id="PTHR35530:SF2">
    <property type="entry name" value="BSL4019 PROTEIN"/>
    <property type="match status" value="1"/>
</dbReference>
<evidence type="ECO:0000256" key="4">
    <source>
        <dbReference type="RuleBase" id="RU362032"/>
    </source>
</evidence>
<dbReference type="SUPFAM" id="SSF55331">
    <property type="entry name" value="Tautomerase/MIF"/>
    <property type="match status" value="1"/>
</dbReference>
<sequence>MPLITVKVIEGVFSDDQKQEIIRRLTDTMVSIEGENMRQVTSVLVEEIRSGNWGLGGKPLTTDDVRMLAAGKYGS</sequence>
<dbReference type="GO" id="GO:0016853">
    <property type="term" value="F:isomerase activity"/>
    <property type="evidence" value="ECO:0007669"/>
    <property type="project" value="UniProtKB-UniRule"/>
</dbReference>